<protein>
    <submittedName>
        <fullName evidence="1">Unannotated protein</fullName>
    </submittedName>
</protein>
<name>A0A6J6FHI9_9ZZZZ</name>
<dbReference type="AlphaFoldDB" id="A0A6J6FHI9"/>
<dbReference type="EMBL" id="CAEZUF010000021">
    <property type="protein sequence ID" value="CAB4587867.1"/>
    <property type="molecule type" value="Genomic_DNA"/>
</dbReference>
<accession>A0A6J6FHI9</accession>
<reference evidence="1" key="1">
    <citation type="submission" date="2020-05" db="EMBL/GenBank/DDBJ databases">
        <authorList>
            <person name="Chiriac C."/>
            <person name="Salcher M."/>
            <person name="Ghai R."/>
            <person name="Kavagutti S V."/>
        </authorList>
    </citation>
    <scope>NUCLEOTIDE SEQUENCE</scope>
</reference>
<gene>
    <name evidence="1" type="ORF">UFOPK1791_00367</name>
</gene>
<proteinExistence type="predicted"/>
<dbReference type="Gene3D" id="3.40.50.300">
    <property type="entry name" value="P-loop containing nucleotide triphosphate hydrolases"/>
    <property type="match status" value="1"/>
</dbReference>
<evidence type="ECO:0000313" key="1">
    <source>
        <dbReference type="EMBL" id="CAB4587867.1"/>
    </source>
</evidence>
<dbReference type="SUPFAM" id="SSF52540">
    <property type="entry name" value="P-loop containing nucleoside triphosphate hydrolases"/>
    <property type="match status" value="1"/>
</dbReference>
<organism evidence="1">
    <name type="scientific">freshwater metagenome</name>
    <dbReference type="NCBI Taxonomy" id="449393"/>
    <lineage>
        <taxon>unclassified sequences</taxon>
        <taxon>metagenomes</taxon>
        <taxon>ecological metagenomes</taxon>
    </lineage>
</organism>
<dbReference type="InterPro" id="IPR027417">
    <property type="entry name" value="P-loop_NTPase"/>
</dbReference>
<sequence length="188" mass="21210">MSLIDCQELISKVNSALPACGMTRVIAIDGPAGSGKTTLSYALESNLDNFIVQTIHMDALYQGWDDALTPTLTRTLENQILKPISLGKRAEYRLFDWFEMKPGSTVSFEPPEFLILEGVGSAQAITRKYANFLLWIDVAAELGLQRVLDRDGAEIEAQMRKWQLLEIDFFERDKTRECATQRIDGNLY</sequence>